<accession>A0A7J7MQ49</accession>
<dbReference type="PANTHER" id="PTHR33384:SF40">
    <property type="match status" value="1"/>
</dbReference>
<sequence length="108" mass="12350">MLNFHVPLPNLSSLGSEMHGMYLVDEIRDLMKMRTAIMVEKCLSKKEVVMCPKPRRQQMRFASPPYYSGSPPIRSSNPLVQDARFQEQPNFGNSIGMTKRMQSILTMA</sequence>
<keyword evidence="2" id="KW-1185">Reference proteome</keyword>
<comment type="caution">
    <text evidence="1">The sequence shown here is derived from an EMBL/GenBank/DDBJ whole genome shotgun (WGS) entry which is preliminary data.</text>
</comment>
<gene>
    <name evidence="1" type="ORF">GIB67_002755</name>
</gene>
<protein>
    <submittedName>
        <fullName evidence="1">Uncharacterized protein</fullName>
    </submittedName>
</protein>
<dbReference type="EMBL" id="JACGCM010001298">
    <property type="protein sequence ID" value="KAF6156838.1"/>
    <property type="molecule type" value="Genomic_DNA"/>
</dbReference>
<dbReference type="AlphaFoldDB" id="A0A7J7MQ49"/>
<dbReference type="Proteomes" id="UP000541444">
    <property type="component" value="Unassembled WGS sequence"/>
</dbReference>
<evidence type="ECO:0000313" key="2">
    <source>
        <dbReference type="Proteomes" id="UP000541444"/>
    </source>
</evidence>
<proteinExistence type="predicted"/>
<reference evidence="1 2" key="1">
    <citation type="journal article" date="2020" name="IScience">
        <title>Genome Sequencing of the Endangered Kingdonia uniflora (Circaeasteraceae, Ranunculales) Reveals Potential Mechanisms of Evolutionary Specialization.</title>
        <authorList>
            <person name="Sun Y."/>
            <person name="Deng T."/>
            <person name="Zhang A."/>
            <person name="Moore M.J."/>
            <person name="Landis J.B."/>
            <person name="Lin N."/>
            <person name="Zhang H."/>
            <person name="Zhang X."/>
            <person name="Huang J."/>
            <person name="Zhang X."/>
            <person name="Sun H."/>
            <person name="Wang H."/>
        </authorList>
    </citation>
    <scope>NUCLEOTIDE SEQUENCE [LARGE SCALE GENOMIC DNA]</scope>
    <source>
        <strain evidence="1">TB1705</strain>
        <tissue evidence="1">Leaf</tissue>
    </source>
</reference>
<evidence type="ECO:0000313" key="1">
    <source>
        <dbReference type="EMBL" id="KAF6156838.1"/>
    </source>
</evidence>
<name>A0A7J7MQ49_9MAGN</name>
<dbReference type="OrthoDB" id="1917254at2759"/>
<dbReference type="PANTHER" id="PTHR33384">
    <property type="entry name" value="EXPRESSED PROTEIN"/>
    <property type="match status" value="1"/>
</dbReference>
<organism evidence="1 2">
    <name type="scientific">Kingdonia uniflora</name>
    <dbReference type="NCBI Taxonomy" id="39325"/>
    <lineage>
        <taxon>Eukaryota</taxon>
        <taxon>Viridiplantae</taxon>
        <taxon>Streptophyta</taxon>
        <taxon>Embryophyta</taxon>
        <taxon>Tracheophyta</taxon>
        <taxon>Spermatophyta</taxon>
        <taxon>Magnoliopsida</taxon>
        <taxon>Ranunculales</taxon>
        <taxon>Circaeasteraceae</taxon>
        <taxon>Kingdonia</taxon>
    </lineage>
</organism>